<comment type="caution">
    <text evidence="3">The sequence shown here is derived from an EMBL/GenBank/DDBJ whole genome shotgun (WGS) entry which is preliminary data.</text>
</comment>
<name>A0ABQ4WBX6_9ASTR</name>
<dbReference type="PANTHER" id="PTHR33233:SF17">
    <property type="entry name" value="DUF4283 DOMAIN-CONTAINING PROTEIN"/>
    <property type="match status" value="1"/>
</dbReference>
<evidence type="ECO:0000313" key="4">
    <source>
        <dbReference type="Proteomes" id="UP001151760"/>
    </source>
</evidence>
<keyword evidence="3" id="KW-0808">Transferase</keyword>
<proteinExistence type="predicted"/>
<dbReference type="InterPro" id="IPR025558">
    <property type="entry name" value="DUF4283"/>
</dbReference>
<feature type="domain" description="DUF4283" evidence="2">
    <location>
        <begin position="124"/>
        <end position="197"/>
    </location>
</feature>
<sequence>MQRRNREGSTSGGHMETGKKCSVEDNVAQNESIVKEGHEEPSDMINGSNMQEDTISPSGNAKTDRNSKFTNNELKQDDNKSFASIVKEQMEKSDNKLDFIPPDMNENGDEIAIFDEKLVAEGLKRWKMIVSSYFVGTQMSIYEVRYNVRRMWGRYGLEKVYTNGNGFYFFKFKNKECVQYVAENGPWMINNKHMIVQE</sequence>
<gene>
    <name evidence="3" type="ORF">Tco_0600530</name>
</gene>
<keyword evidence="3" id="KW-0548">Nucleotidyltransferase</keyword>
<evidence type="ECO:0000259" key="2">
    <source>
        <dbReference type="Pfam" id="PF14111"/>
    </source>
</evidence>
<dbReference type="EMBL" id="BQNB010008512">
    <property type="protein sequence ID" value="GJS50409.1"/>
    <property type="molecule type" value="Genomic_DNA"/>
</dbReference>
<evidence type="ECO:0000313" key="3">
    <source>
        <dbReference type="EMBL" id="GJS50409.1"/>
    </source>
</evidence>
<feature type="compositionally biased region" description="Polar residues" evidence="1">
    <location>
        <begin position="45"/>
        <end position="61"/>
    </location>
</feature>
<dbReference type="Pfam" id="PF14111">
    <property type="entry name" value="DUF4283"/>
    <property type="match status" value="1"/>
</dbReference>
<dbReference type="Proteomes" id="UP001151760">
    <property type="component" value="Unassembled WGS sequence"/>
</dbReference>
<keyword evidence="3" id="KW-0695">RNA-directed DNA polymerase</keyword>
<organism evidence="3 4">
    <name type="scientific">Tanacetum coccineum</name>
    <dbReference type="NCBI Taxonomy" id="301880"/>
    <lineage>
        <taxon>Eukaryota</taxon>
        <taxon>Viridiplantae</taxon>
        <taxon>Streptophyta</taxon>
        <taxon>Embryophyta</taxon>
        <taxon>Tracheophyta</taxon>
        <taxon>Spermatophyta</taxon>
        <taxon>Magnoliopsida</taxon>
        <taxon>eudicotyledons</taxon>
        <taxon>Gunneridae</taxon>
        <taxon>Pentapetalae</taxon>
        <taxon>asterids</taxon>
        <taxon>campanulids</taxon>
        <taxon>Asterales</taxon>
        <taxon>Asteraceae</taxon>
        <taxon>Asteroideae</taxon>
        <taxon>Anthemideae</taxon>
        <taxon>Anthemidinae</taxon>
        <taxon>Tanacetum</taxon>
    </lineage>
</organism>
<feature type="region of interest" description="Disordered" evidence="1">
    <location>
        <begin position="1"/>
        <end position="74"/>
    </location>
</feature>
<evidence type="ECO:0000256" key="1">
    <source>
        <dbReference type="SAM" id="MobiDB-lite"/>
    </source>
</evidence>
<protein>
    <submittedName>
        <fullName evidence="3">RNA-directed DNA polymerase, eukaryota, reverse transcriptase zinc-binding domain protein</fullName>
    </submittedName>
</protein>
<reference evidence="3" key="1">
    <citation type="journal article" date="2022" name="Int. J. Mol. Sci.">
        <title>Draft Genome of Tanacetum Coccineum: Genomic Comparison of Closely Related Tanacetum-Family Plants.</title>
        <authorList>
            <person name="Yamashiro T."/>
            <person name="Shiraishi A."/>
            <person name="Nakayama K."/>
            <person name="Satake H."/>
        </authorList>
    </citation>
    <scope>NUCLEOTIDE SEQUENCE</scope>
</reference>
<dbReference type="PANTHER" id="PTHR33233">
    <property type="entry name" value="ENDONUCLEASE/EXONUCLEASE/PHOSPHATASE"/>
    <property type="match status" value="1"/>
</dbReference>
<keyword evidence="4" id="KW-1185">Reference proteome</keyword>
<accession>A0ABQ4WBX6</accession>
<dbReference type="GO" id="GO:0003964">
    <property type="term" value="F:RNA-directed DNA polymerase activity"/>
    <property type="evidence" value="ECO:0007669"/>
    <property type="project" value="UniProtKB-KW"/>
</dbReference>
<reference evidence="3" key="2">
    <citation type="submission" date="2022-01" db="EMBL/GenBank/DDBJ databases">
        <authorList>
            <person name="Yamashiro T."/>
            <person name="Shiraishi A."/>
            <person name="Satake H."/>
            <person name="Nakayama K."/>
        </authorList>
    </citation>
    <scope>NUCLEOTIDE SEQUENCE</scope>
</reference>